<dbReference type="RefSeq" id="WP_085784606.1">
    <property type="nucleotide sequence ID" value="NZ_CP008743.1"/>
</dbReference>
<dbReference type="SUPFAM" id="SSF54631">
    <property type="entry name" value="CBS-domain pair"/>
    <property type="match status" value="1"/>
</dbReference>
<keyword evidence="3 4" id="KW-0129">CBS domain</keyword>
<dbReference type="InterPro" id="IPR005170">
    <property type="entry name" value="Transptr-assoc_dom"/>
</dbReference>
<dbReference type="InterPro" id="IPR036318">
    <property type="entry name" value="FAD-bd_PCMH-like_sf"/>
</dbReference>
<dbReference type="EMBL" id="CP008743">
    <property type="protein sequence ID" value="ARN85084.1"/>
    <property type="molecule type" value="Genomic_DNA"/>
</dbReference>
<organism evidence="6 7">
    <name type="scientific">Candidatus Nucleicultrix amoebiphila FS5</name>
    <dbReference type="NCBI Taxonomy" id="1414854"/>
    <lineage>
        <taxon>Bacteria</taxon>
        <taxon>Pseudomonadati</taxon>
        <taxon>Pseudomonadota</taxon>
        <taxon>Alphaproteobacteria</taxon>
        <taxon>Holosporales</taxon>
        <taxon>Candidatus Nucleicultricaceae</taxon>
        <taxon>Candidatus Nucleicultrix</taxon>
    </lineage>
</organism>
<dbReference type="PANTHER" id="PTHR22777:SF17">
    <property type="entry name" value="UPF0053 PROTEIN SLL0260"/>
    <property type="match status" value="1"/>
</dbReference>
<evidence type="ECO:0000256" key="4">
    <source>
        <dbReference type="PROSITE-ProRule" id="PRU00703"/>
    </source>
</evidence>
<protein>
    <recommendedName>
        <fullName evidence="5">CBS domain-containing protein</fullName>
    </recommendedName>
</protein>
<dbReference type="AlphaFoldDB" id="A0A1W6N5E2"/>
<dbReference type="InterPro" id="IPR000644">
    <property type="entry name" value="CBS_dom"/>
</dbReference>
<sequence length="160" mass="18309">MKGHSFELKSLVKEAPCVMEDSLGFEVLEQFKKYKTHLGIVVDEYGAMQGIITLVDFFETLVGDVPGSQEKEPYEITRRKDGSWLCDGLTPIDDIEDLLETKIVRAFEAEDFNTLAGFLLVHFKRIPEVGESIYWDGFKFEIVDLDGKRIDKVLIQRAEE</sequence>
<evidence type="ECO:0000256" key="1">
    <source>
        <dbReference type="ARBA" id="ARBA00006446"/>
    </source>
</evidence>
<comment type="similarity">
    <text evidence="1">Belongs to the UPF0053 family. Hemolysin C subfamily.</text>
</comment>
<reference evidence="6 7" key="1">
    <citation type="submission" date="2014-06" db="EMBL/GenBank/DDBJ databases">
        <title>The genome of the endonuclear symbiont Nucleicultrix amoebiphila.</title>
        <authorList>
            <person name="Schulz F."/>
            <person name="Horn M."/>
        </authorList>
    </citation>
    <scope>NUCLEOTIDE SEQUENCE [LARGE SCALE GENOMIC DNA]</scope>
    <source>
        <strain evidence="6 7">FS5</strain>
    </source>
</reference>
<dbReference type="GO" id="GO:0050660">
    <property type="term" value="F:flavin adenine dinucleotide binding"/>
    <property type="evidence" value="ECO:0007669"/>
    <property type="project" value="InterPro"/>
</dbReference>
<evidence type="ECO:0000313" key="7">
    <source>
        <dbReference type="Proteomes" id="UP000237351"/>
    </source>
</evidence>
<keyword evidence="7" id="KW-1185">Reference proteome</keyword>
<evidence type="ECO:0000259" key="5">
    <source>
        <dbReference type="PROSITE" id="PS51371"/>
    </source>
</evidence>
<keyword evidence="2" id="KW-0677">Repeat</keyword>
<feature type="domain" description="CBS" evidence="5">
    <location>
        <begin position="11"/>
        <end position="67"/>
    </location>
</feature>
<dbReference type="KEGG" id="naf:GQ61_07030"/>
<dbReference type="PANTHER" id="PTHR22777">
    <property type="entry name" value="HEMOLYSIN-RELATED"/>
    <property type="match status" value="1"/>
</dbReference>
<proteinExistence type="inferred from homology"/>
<dbReference type="OrthoDB" id="9805314at2"/>
<dbReference type="Pfam" id="PF03471">
    <property type="entry name" value="CorC_HlyC"/>
    <property type="match status" value="1"/>
</dbReference>
<dbReference type="InterPro" id="IPR046342">
    <property type="entry name" value="CBS_dom_sf"/>
</dbReference>
<dbReference type="InterPro" id="IPR016169">
    <property type="entry name" value="FAD-bd_PCMH_sub2"/>
</dbReference>
<gene>
    <name evidence="6" type="ORF">GQ61_07030</name>
</gene>
<dbReference type="STRING" id="1414854.GQ61_07030"/>
<evidence type="ECO:0000256" key="3">
    <source>
        <dbReference type="ARBA" id="ARBA00023122"/>
    </source>
</evidence>
<dbReference type="SMART" id="SM01091">
    <property type="entry name" value="CorC_HlyC"/>
    <property type="match status" value="1"/>
</dbReference>
<dbReference type="SUPFAM" id="SSF56176">
    <property type="entry name" value="FAD-binding/transporter-associated domain-like"/>
    <property type="match status" value="1"/>
</dbReference>
<evidence type="ECO:0000256" key="2">
    <source>
        <dbReference type="ARBA" id="ARBA00022737"/>
    </source>
</evidence>
<dbReference type="Gene3D" id="3.30.465.10">
    <property type="match status" value="1"/>
</dbReference>
<dbReference type="Gene3D" id="3.90.1280.20">
    <property type="match status" value="1"/>
</dbReference>
<evidence type="ECO:0000313" key="6">
    <source>
        <dbReference type="EMBL" id="ARN85084.1"/>
    </source>
</evidence>
<dbReference type="Pfam" id="PF00571">
    <property type="entry name" value="CBS"/>
    <property type="match status" value="1"/>
</dbReference>
<dbReference type="PROSITE" id="PS51371">
    <property type="entry name" value="CBS"/>
    <property type="match status" value="1"/>
</dbReference>
<dbReference type="Proteomes" id="UP000237351">
    <property type="component" value="Chromosome"/>
</dbReference>
<name>A0A1W6N5E2_9PROT</name>
<accession>A0A1W6N5E2</accession>
<dbReference type="GO" id="GO:0005886">
    <property type="term" value="C:plasma membrane"/>
    <property type="evidence" value="ECO:0007669"/>
    <property type="project" value="TreeGrafter"/>
</dbReference>